<proteinExistence type="predicted"/>
<organism evidence="2 3">
    <name type="scientific">Subtercola vilae</name>
    <dbReference type="NCBI Taxonomy" id="2056433"/>
    <lineage>
        <taxon>Bacteria</taxon>
        <taxon>Bacillati</taxon>
        <taxon>Actinomycetota</taxon>
        <taxon>Actinomycetes</taxon>
        <taxon>Micrococcales</taxon>
        <taxon>Microbacteriaceae</taxon>
        <taxon>Subtercola</taxon>
    </lineage>
</organism>
<evidence type="ECO:0000313" key="2">
    <source>
        <dbReference type="EMBL" id="TIH35570.1"/>
    </source>
</evidence>
<dbReference type="EMBL" id="QYRT01000019">
    <property type="protein sequence ID" value="TIH35570.1"/>
    <property type="molecule type" value="Genomic_DNA"/>
</dbReference>
<keyword evidence="3" id="KW-1185">Reference proteome</keyword>
<protein>
    <submittedName>
        <fullName evidence="2">Uncharacterized protein</fullName>
    </submittedName>
</protein>
<evidence type="ECO:0000256" key="1">
    <source>
        <dbReference type="SAM" id="MobiDB-lite"/>
    </source>
</evidence>
<evidence type="ECO:0000313" key="3">
    <source>
        <dbReference type="Proteomes" id="UP000306192"/>
    </source>
</evidence>
<dbReference type="SUPFAM" id="SSF110296">
    <property type="entry name" value="Oligoxyloglucan reducing end-specific cellobiohydrolase"/>
    <property type="match status" value="1"/>
</dbReference>
<gene>
    <name evidence="2" type="ORF">D4765_10925</name>
</gene>
<dbReference type="AlphaFoldDB" id="A0A4T2BVW3"/>
<feature type="compositionally biased region" description="Low complexity" evidence="1">
    <location>
        <begin position="1"/>
        <end position="19"/>
    </location>
</feature>
<reference evidence="2 3" key="1">
    <citation type="journal article" date="2019" name="Microorganisms">
        <title>Systematic Affiliation and Genome Analysis of Subtercola vilae DB165(T) with Particular Emphasis on Cold Adaptation of an Isolate from a High-Altitude Cold Volcano Lake.</title>
        <authorList>
            <person name="Villalobos A.S."/>
            <person name="Wiese J."/>
            <person name="Imhoff J.F."/>
            <person name="Dorador C."/>
            <person name="Keller A."/>
            <person name="Hentschel U."/>
        </authorList>
    </citation>
    <scope>NUCLEOTIDE SEQUENCE [LARGE SCALE GENOMIC DNA]</scope>
    <source>
        <strain evidence="2 3">DB165</strain>
    </source>
</reference>
<name>A0A4T2BVW3_9MICO</name>
<sequence length="93" mass="9954">MGYRATPGSCAGTSTSTATDSVLQRTSDGGATWTTVSPTNIRVRQVERLVAVDDAHVDVLGRYGTACTLSDISSYTSGEFWQVYPDRTATFPN</sequence>
<feature type="region of interest" description="Disordered" evidence="1">
    <location>
        <begin position="1"/>
        <end position="34"/>
    </location>
</feature>
<comment type="caution">
    <text evidence="2">The sequence shown here is derived from an EMBL/GenBank/DDBJ whole genome shotgun (WGS) entry which is preliminary data.</text>
</comment>
<feature type="compositionally biased region" description="Polar residues" evidence="1">
    <location>
        <begin position="20"/>
        <end position="34"/>
    </location>
</feature>
<accession>A0A4T2BVW3</accession>
<dbReference type="Proteomes" id="UP000306192">
    <property type="component" value="Unassembled WGS sequence"/>
</dbReference>